<organism evidence="2 3">
    <name type="scientific">Lojkania enalia</name>
    <dbReference type="NCBI Taxonomy" id="147567"/>
    <lineage>
        <taxon>Eukaryota</taxon>
        <taxon>Fungi</taxon>
        <taxon>Dikarya</taxon>
        <taxon>Ascomycota</taxon>
        <taxon>Pezizomycotina</taxon>
        <taxon>Dothideomycetes</taxon>
        <taxon>Pleosporomycetidae</taxon>
        <taxon>Pleosporales</taxon>
        <taxon>Pleosporales incertae sedis</taxon>
        <taxon>Lojkania</taxon>
    </lineage>
</organism>
<comment type="caution">
    <text evidence="2">The sequence shown here is derived from an EMBL/GenBank/DDBJ whole genome shotgun (WGS) entry which is preliminary data.</text>
</comment>
<feature type="region of interest" description="Disordered" evidence="1">
    <location>
        <begin position="178"/>
        <end position="205"/>
    </location>
</feature>
<keyword evidence="3" id="KW-1185">Reference proteome</keyword>
<evidence type="ECO:0000313" key="2">
    <source>
        <dbReference type="EMBL" id="KAF2257872.1"/>
    </source>
</evidence>
<sequence length="217" mass="23395">MPDLDLRPLRLVKDAPAVEDATARSGAREDASDDARMLGCLVDSKDAAFAAALFTFAASSNTLLAEEFLKPAPSFSTSGRTNHTILKVGPPFRRQKAARVSITPPCCLEDRPTSGVKKFQTPHQNVGRPFLRHFEHLSAFLLIGHGPRTRFPIRSASLFNSYTSRGLTAMYVARKHASRGATRASHRSSASCKQAAGGDADTPDSRTLGAALLHPLQ</sequence>
<dbReference type="EMBL" id="ML986829">
    <property type="protein sequence ID" value="KAF2257872.1"/>
    <property type="molecule type" value="Genomic_DNA"/>
</dbReference>
<evidence type="ECO:0000313" key="3">
    <source>
        <dbReference type="Proteomes" id="UP000800093"/>
    </source>
</evidence>
<dbReference type="AlphaFoldDB" id="A0A9P4JVT4"/>
<gene>
    <name evidence="2" type="ORF">CC78DRAFT_622260</name>
</gene>
<accession>A0A9P4JVT4</accession>
<name>A0A9P4JVT4_9PLEO</name>
<evidence type="ECO:0000256" key="1">
    <source>
        <dbReference type="SAM" id="MobiDB-lite"/>
    </source>
</evidence>
<protein>
    <submittedName>
        <fullName evidence="2">Uncharacterized protein</fullName>
    </submittedName>
</protein>
<proteinExistence type="predicted"/>
<dbReference type="Proteomes" id="UP000800093">
    <property type="component" value="Unassembled WGS sequence"/>
</dbReference>
<reference evidence="3" key="1">
    <citation type="journal article" date="2020" name="Stud. Mycol.">
        <title>101 Dothideomycetes genomes: A test case for predicting lifestyles and emergence of pathogens.</title>
        <authorList>
            <person name="Haridas S."/>
            <person name="Albert R."/>
            <person name="Binder M."/>
            <person name="Bloem J."/>
            <person name="LaButti K."/>
            <person name="Salamov A."/>
            <person name="Andreopoulos B."/>
            <person name="Baker S."/>
            <person name="Barry K."/>
            <person name="Bills G."/>
            <person name="Bluhm B."/>
            <person name="Cannon C."/>
            <person name="Castanera R."/>
            <person name="Culley D."/>
            <person name="Daum C."/>
            <person name="Ezra D."/>
            <person name="Gonzalez J."/>
            <person name="Henrissat B."/>
            <person name="Kuo A."/>
            <person name="Liang C."/>
            <person name="Lipzen A."/>
            <person name="Lutzoni F."/>
            <person name="Magnuson J."/>
            <person name="Mondo S."/>
            <person name="Nolan M."/>
            <person name="Ohm R."/>
            <person name="Pangilinan J."/>
            <person name="Park H.-J."/>
            <person name="Ramirez L."/>
            <person name="Alfaro M."/>
            <person name="Sun H."/>
            <person name="Tritt A."/>
            <person name="Yoshinaga Y."/>
            <person name="Zwiers L.-H."/>
            <person name="Turgeon B."/>
            <person name="Goodwin S."/>
            <person name="Spatafora J."/>
            <person name="Crous P."/>
            <person name="Grigoriev I."/>
        </authorList>
    </citation>
    <scope>NUCLEOTIDE SEQUENCE [LARGE SCALE GENOMIC DNA]</scope>
    <source>
        <strain evidence="3">CBS 304.66</strain>
    </source>
</reference>